<reference evidence="3 4" key="1">
    <citation type="submission" date="2023-09" db="EMBL/GenBank/DDBJ databases">
        <title>Complete-Gapless Cercospora beticola genome.</title>
        <authorList>
            <person name="Wyatt N.A."/>
            <person name="Spanner R.E."/>
            <person name="Bolton M.D."/>
        </authorList>
    </citation>
    <scope>NUCLEOTIDE SEQUENCE [LARGE SCALE GENOMIC DNA]</scope>
    <source>
        <strain evidence="3">Cb09-40</strain>
    </source>
</reference>
<evidence type="ECO:0000256" key="1">
    <source>
        <dbReference type="SAM" id="MobiDB-lite"/>
    </source>
</evidence>
<proteinExistence type="predicted"/>
<sequence>MKVSQISLLAALASSALGDDAVLARQTTPICGITGTKSQVPFTVSVLRAQRSPTGCMDYCKRFRACRSFAVSNTFCWLFNNAGGVNFRYNATSNYKVWDVGYTISANTPGVTTPSTTTTTTTTSISNPVVEVQPTQEPEPGDSPDVTDIGGDGIFPTDDAEFSMTYT</sequence>
<feature type="signal peptide" evidence="2">
    <location>
        <begin position="1"/>
        <end position="18"/>
    </location>
</feature>
<evidence type="ECO:0000313" key="3">
    <source>
        <dbReference type="EMBL" id="WPB02195.1"/>
    </source>
</evidence>
<feature type="region of interest" description="Disordered" evidence="1">
    <location>
        <begin position="132"/>
        <end position="152"/>
    </location>
</feature>
<organism evidence="3 4">
    <name type="scientific">Cercospora beticola</name>
    <name type="common">Sugarbeet leaf spot fungus</name>
    <dbReference type="NCBI Taxonomy" id="122368"/>
    <lineage>
        <taxon>Eukaryota</taxon>
        <taxon>Fungi</taxon>
        <taxon>Dikarya</taxon>
        <taxon>Ascomycota</taxon>
        <taxon>Pezizomycotina</taxon>
        <taxon>Dothideomycetes</taxon>
        <taxon>Dothideomycetidae</taxon>
        <taxon>Mycosphaerellales</taxon>
        <taxon>Mycosphaerellaceae</taxon>
        <taxon>Cercospora</taxon>
    </lineage>
</organism>
<feature type="chain" id="PRO_5045780935" description="Apple domain-containing protein" evidence="2">
    <location>
        <begin position="19"/>
        <end position="167"/>
    </location>
</feature>
<evidence type="ECO:0000256" key="2">
    <source>
        <dbReference type="SAM" id="SignalP"/>
    </source>
</evidence>
<dbReference type="Proteomes" id="UP001302367">
    <property type="component" value="Chromosome 4"/>
</dbReference>
<evidence type="ECO:0008006" key="5">
    <source>
        <dbReference type="Google" id="ProtNLM"/>
    </source>
</evidence>
<keyword evidence="4" id="KW-1185">Reference proteome</keyword>
<evidence type="ECO:0000313" key="4">
    <source>
        <dbReference type="Proteomes" id="UP001302367"/>
    </source>
</evidence>
<name>A0ABZ0NRM2_CERBT</name>
<keyword evidence="2" id="KW-0732">Signal</keyword>
<dbReference type="GeneID" id="90644305"/>
<protein>
    <recommendedName>
        <fullName evidence="5">Apple domain-containing protein</fullName>
    </recommendedName>
</protein>
<dbReference type="EMBL" id="CP134187">
    <property type="protein sequence ID" value="WPB02195.1"/>
    <property type="molecule type" value="Genomic_DNA"/>
</dbReference>
<gene>
    <name evidence="3" type="ORF">RHO25_006829</name>
</gene>
<dbReference type="RefSeq" id="XP_065458920.1">
    <property type="nucleotide sequence ID" value="XM_065602848.1"/>
</dbReference>
<accession>A0ABZ0NRM2</accession>